<proteinExistence type="predicted"/>
<reference evidence="1" key="1">
    <citation type="submission" date="2023-07" db="EMBL/GenBank/DDBJ databases">
        <title>Chromosome-level genome assembly of Artemia franciscana.</title>
        <authorList>
            <person name="Jo E."/>
        </authorList>
    </citation>
    <scope>NUCLEOTIDE SEQUENCE</scope>
    <source>
        <tissue evidence="1">Whole body</tissue>
    </source>
</reference>
<dbReference type="AlphaFoldDB" id="A0AA88I5W2"/>
<protein>
    <submittedName>
        <fullName evidence="1">Uncharacterized protein</fullName>
    </submittedName>
</protein>
<accession>A0AA88I5W2</accession>
<dbReference type="Proteomes" id="UP001187531">
    <property type="component" value="Unassembled WGS sequence"/>
</dbReference>
<organism evidence="1 2">
    <name type="scientific">Artemia franciscana</name>
    <name type="common">Brine shrimp</name>
    <name type="synonym">Artemia sanfranciscana</name>
    <dbReference type="NCBI Taxonomy" id="6661"/>
    <lineage>
        <taxon>Eukaryota</taxon>
        <taxon>Metazoa</taxon>
        <taxon>Ecdysozoa</taxon>
        <taxon>Arthropoda</taxon>
        <taxon>Crustacea</taxon>
        <taxon>Branchiopoda</taxon>
        <taxon>Anostraca</taxon>
        <taxon>Artemiidae</taxon>
        <taxon>Artemia</taxon>
    </lineage>
</organism>
<dbReference type="EMBL" id="JAVRJZ010000006">
    <property type="protein sequence ID" value="KAK2721833.1"/>
    <property type="molecule type" value="Genomic_DNA"/>
</dbReference>
<sequence length="90" mass="10619">MFYRISFDSDEVLLSDFLKKSFNHTKIPDPDSTPRGFSKEKKEAIVKKICPMIPCNRCQFWLNLQVTAILDLTIDEDDTYEKARLRRIFS</sequence>
<name>A0AA88I5W2_ARTSF</name>
<gene>
    <name evidence="1" type="ORF">QYM36_003968</name>
</gene>
<evidence type="ECO:0000313" key="2">
    <source>
        <dbReference type="Proteomes" id="UP001187531"/>
    </source>
</evidence>
<keyword evidence="2" id="KW-1185">Reference proteome</keyword>
<comment type="caution">
    <text evidence="1">The sequence shown here is derived from an EMBL/GenBank/DDBJ whole genome shotgun (WGS) entry which is preliminary data.</text>
</comment>
<evidence type="ECO:0000313" key="1">
    <source>
        <dbReference type="EMBL" id="KAK2721833.1"/>
    </source>
</evidence>